<organism evidence="3 4">
    <name type="scientific">Xanthomonas sacchari</name>
    <dbReference type="NCBI Taxonomy" id="56458"/>
    <lineage>
        <taxon>Bacteria</taxon>
        <taxon>Pseudomonadati</taxon>
        <taxon>Pseudomonadota</taxon>
        <taxon>Gammaproteobacteria</taxon>
        <taxon>Lysobacterales</taxon>
        <taxon>Lysobacteraceae</taxon>
        <taxon>Xanthomonas</taxon>
    </lineage>
</organism>
<protein>
    <recommendedName>
        <fullName evidence="5">Lipoprotein</fullName>
    </recommendedName>
</protein>
<evidence type="ECO:0000256" key="1">
    <source>
        <dbReference type="SAM" id="MobiDB-lite"/>
    </source>
</evidence>
<dbReference type="Proteomes" id="UP001320843">
    <property type="component" value="Unassembled WGS sequence"/>
</dbReference>
<keyword evidence="4" id="KW-1185">Reference proteome</keyword>
<evidence type="ECO:0008006" key="5">
    <source>
        <dbReference type="Google" id="ProtNLM"/>
    </source>
</evidence>
<evidence type="ECO:0000313" key="4">
    <source>
        <dbReference type="Proteomes" id="UP001320843"/>
    </source>
</evidence>
<evidence type="ECO:0000313" key="3">
    <source>
        <dbReference type="EMBL" id="MCW0400067.1"/>
    </source>
</evidence>
<proteinExistence type="predicted"/>
<dbReference type="SUPFAM" id="SSF54427">
    <property type="entry name" value="NTF2-like"/>
    <property type="match status" value="1"/>
</dbReference>
<reference evidence="3 4" key="1">
    <citation type="submission" date="2022-06" db="EMBL/GenBank/DDBJ databases">
        <title>Dynamics of rice microbiomes reveals core vertical transmitted seed endophytes.</title>
        <authorList>
            <person name="Liao K."/>
            <person name="Zhang X."/>
        </authorList>
    </citation>
    <scope>NUCLEOTIDE SEQUENCE [LARGE SCALE GENOMIC DNA]</scope>
    <source>
        <strain evidence="3 4">YT10-10-1</strain>
    </source>
</reference>
<dbReference type="InterPro" id="IPR032710">
    <property type="entry name" value="NTF2-like_dom_sf"/>
</dbReference>
<evidence type="ECO:0000256" key="2">
    <source>
        <dbReference type="SAM" id="SignalP"/>
    </source>
</evidence>
<name>A0ABT3DX37_9XANT</name>
<dbReference type="PROSITE" id="PS51257">
    <property type="entry name" value="PROKAR_LIPOPROTEIN"/>
    <property type="match status" value="1"/>
</dbReference>
<accession>A0ABT3DX37</accession>
<feature type="compositionally biased region" description="Low complexity" evidence="1">
    <location>
        <begin position="51"/>
        <end position="67"/>
    </location>
</feature>
<comment type="caution">
    <text evidence="3">The sequence shown here is derived from an EMBL/GenBank/DDBJ whole genome shotgun (WGS) entry which is preliminary data.</text>
</comment>
<feature type="signal peptide" evidence="2">
    <location>
        <begin position="1"/>
        <end position="15"/>
    </location>
</feature>
<sequence>MRTIMWACWMTAALALSGCGREGAPASTTPKQGDTLAAAAAAPNPAPAATPAPAQAPATMTGTGTGTADAAGAPLSCADEIGTDAAAARAATCRSVSPATHPPCNAANSCAMIDDEIARSCALLGRDGPTTAGCGPAADSPQAAADVVRRYYAAINARDYATAWQQWGEDGRPGQSYAAFKAGFAQTRAVKATIGALGASDGAAGSVYQPVPVTVEATLADGTRQRFRGDYVLRRVNGVDGASASQLRWRIDSAKLQEVPVQ</sequence>
<gene>
    <name evidence="3" type="ORF">NB700_002623</name>
</gene>
<feature type="chain" id="PRO_5047451254" description="Lipoprotein" evidence="2">
    <location>
        <begin position="16"/>
        <end position="262"/>
    </location>
</feature>
<dbReference type="RefSeq" id="WP_267083161.1">
    <property type="nucleotide sequence ID" value="NZ_CP099530.1"/>
</dbReference>
<feature type="region of interest" description="Disordered" evidence="1">
    <location>
        <begin position="21"/>
        <end position="67"/>
    </location>
</feature>
<dbReference type="EMBL" id="JANFWR010000017">
    <property type="protein sequence ID" value="MCW0400067.1"/>
    <property type="molecule type" value="Genomic_DNA"/>
</dbReference>
<keyword evidence="2" id="KW-0732">Signal</keyword>